<sequence length="493" mass="54385">MQIRAFDSDSQSQDGAETPRGYESRGNVSNLKLVFAEPERGLPSLRRGWRTPDPSPDRTGLPKCAPYAEYLEETEEALDVGRGRQTDVHTTARIQTPSPPPLQAVPDFRMDSYMKHVAQAFRASWADQSEETDEEEALEAHARGRQMEAHAAVRLQTPSPQPPPVPDFRMDSYVQHVTQAFHESWADQSEETAETESRDSEKTLQYPLCASFGSRGHPFSCNPACKYATKGKGCKDGADCDHCHLCTWKKSVAQRNTRPAGRPRKPRLTDEAHPAPPNMTPTARKPHIGSLPWWRTSLCCHVALSVIVSPPWRTLRHPGGRPAGAFQPEHLRRSPQRSHEQRFDSFYITRGARCAFAFVGGFRDSPAALHWRIAPSILVLRISFSSAADVQASSTSMVFSDAGGSAGADKRLVGTRGARNGAPGSRRSVAEPRASSCGDEVDQQHDRLRIANVVRARFTIVAAIAETEMERMPLSRGFELVLTLAAAAGRGFD</sequence>
<dbReference type="AlphaFoldDB" id="A0A1Q9EX53"/>
<evidence type="ECO:0000313" key="2">
    <source>
        <dbReference type="EMBL" id="OLQ11965.1"/>
    </source>
</evidence>
<name>A0A1Q9EX53_SYMMI</name>
<reference evidence="2 3" key="1">
    <citation type="submission" date="2016-02" db="EMBL/GenBank/DDBJ databases">
        <title>Genome analysis of coral dinoflagellate symbionts highlights evolutionary adaptations to a symbiotic lifestyle.</title>
        <authorList>
            <person name="Aranda M."/>
            <person name="Li Y."/>
            <person name="Liew Y.J."/>
            <person name="Baumgarten S."/>
            <person name="Simakov O."/>
            <person name="Wilson M."/>
            <person name="Piel J."/>
            <person name="Ashoor H."/>
            <person name="Bougouffa S."/>
            <person name="Bajic V.B."/>
            <person name="Ryu T."/>
            <person name="Ravasi T."/>
            <person name="Bayer T."/>
            <person name="Micklem G."/>
            <person name="Kim H."/>
            <person name="Bhak J."/>
            <person name="Lajeunesse T.C."/>
            <person name="Voolstra C.R."/>
        </authorList>
    </citation>
    <scope>NUCLEOTIDE SEQUENCE [LARGE SCALE GENOMIC DNA]</scope>
    <source>
        <strain evidence="2 3">CCMP2467</strain>
    </source>
</reference>
<evidence type="ECO:0000256" key="1">
    <source>
        <dbReference type="SAM" id="MobiDB-lite"/>
    </source>
</evidence>
<feature type="compositionally biased region" description="Basic and acidic residues" evidence="1">
    <location>
        <begin position="138"/>
        <end position="148"/>
    </location>
</feature>
<feature type="compositionally biased region" description="Basic and acidic residues" evidence="1">
    <location>
        <begin position="329"/>
        <end position="338"/>
    </location>
</feature>
<evidence type="ECO:0008006" key="4">
    <source>
        <dbReference type="Google" id="ProtNLM"/>
    </source>
</evidence>
<feature type="region of interest" description="Disordered" evidence="1">
    <location>
        <begin position="1"/>
        <end position="31"/>
    </location>
</feature>
<feature type="region of interest" description="Disordered" evidence="1">
    <location>
        <begin position="125"/>
        <end position="163"/>
    </location>
</feature>
<gene>
    <name evidence="2" type="ORF">AK812_SmicGene4175</name>
</gene>
<feature type="region of interest" description="Disordered" evidence="1">
    <location>
        <begin position="254"/>
        <end position="284"/>
    </location>
</feature>
<proteinExistence type="predicted"/>
<dbReference type="OrthoDB" id="422417at2759"/>
<feature type="region of interest" description="Disordered" evidence="1">
    <location>
        <begin position="43"/>
        <end position="63"/>
    </location>
</feature>
<feature type="compositionally biased region" description="Acidic residues" evidence="1">
    <location>
        <begin position="128"/>
        <end position="137"/>
    </location>
</feature>
<keyword evidence="3" id="KW-1185">Reference proteome</keyword>
<dbReference type="Proteomes" id="UP000186817">
    <property type="component" value="Unassembled WGS sequence"/>
</dbReference>
<comment type="caution">
    <text evidence="2">The sequence shown here is derived from an EMBL/GenBank/DDBJ whole genome shotgun (WGS) entry which is preliminary data.</text>
</comment>
<feature type="region of interest" description="Disordered" evidence="1">
    <location>
        <begin position="410"/>
        <end position="441"/>
    </location>
</feature>
<protein>
    <recommendedName>
        <fullName evidence="4">C3H1-type domain-containing protein</fullName>
    </recommendedName>
</protein>
<feature type="region of interest" description="Disordered" evidence="1">
    <location>
        <begin position="319"/>
        <end position="338"/>
    </location>
</feature>
<evidence type="ECO:0000313" key="3">
    <source>
        <dbReference type="Proteomes" id="UP000186817"/>
    </source>
</evidence>
<organism evidence="2 3">
    <name type="scientific">Symbiodinium microadriaticum</name>
    <name type="common">Dinoflagellate</name>
    <name type="synonym">Zooxanthella microadriatica</name>
    <dbReference type="NCBI Taxonomy" id="2951"/>
    <lineage>
        <taxon>Eukaryota</taxon>
        <taxon>Sar</taxon>
        <taxon>Alveolata</taxon>
        <taxon>Dinophyceae</taxon>
        <taxon>Suessiales</taxon>
        <taxon>Symbiodiniaceae</taxon>
        <taxon>Symbiodinium</taxon>
    </lineage>
</organism>
<accession>A0A1Q9EX53</accession>
<dbReference type="EMBL" id="LSRX01000051">
    <property type="protein sequence ID" value="OLQ11965.1"/>
    <property type="molecule type" value="Genomic_DNA"/>
</dbReference>